<dbReference type="Pfam" id="PF13472">
    <property type="entry name" value="Lipase_GDSL_2"/>
    <property type="match status" value="1"/>
</dbReference>
<organism evidence="2 3">
    <name type="scientific">Solirubrobacter phytolaccae</name>
    <dbReference type="NCBI Taxonomy" id="1404360"/>
    <lineage>
        <taxon>Bacteria</taxon>
        <taxon>Bacillati</taxon>
        <taxon>Actinomycetota</taxon>
        <taxon>Thermoleophilia</taxon>
        <taxon>Solirubrobacterales</taxon>
        <taxon>Solirubrobacteraceae</taxon>
        <taxon>Solirubrobacter</taxon>
    </lineage>
</organism>
<dbReference type="EMBL" id="JAPDDP010000020">
    <property type="protein sequence ID" value="MDA0181326.1"/>
    <property type="molecule type" value="Genomic_DNA"/>
</dbReference>
<proteinExistence type="predicted"/>
<evidence type="ECO:0000313" key="2">
    <source>
        <dbReference type="EMBL" id="MDA0181326.1"/>
    </source>
</evidence>
<feature type="domain" description="SGNH hydrolase-type esterase" evidence="1">
    <location>
        <begin position="8"/>
        <end position="181"/>
    </location>
</feature>
<name>A0A9X3S9C3_9ACTN</name>
<dbReference type="PANTHER" id="PTHR43784:SF2">
    <property type="entry name" value="GDSL-LIKE LIPASE_ACYLHYDROLASE, PUTATIVE (AFU_ORTHOLOGUE AFUA_2G00820)-RELATED"/>
    <property type="match status" value="1"/>
</dbReference>
<dbReference type="AlphaFoldDB" id="A0A9X3S9C3"/>
<dbReference type="InterPro" id="IPR013830">
    <property type="entry name" value="SGNH_hydro"/>
</dbReference>
<protein>
    <submittedName>
        <fullName evidence="2">SGNH/GDSL hydrolase family protein</fullName>
    </submittedName>
</protein>
<reference evidence="2" key="1">
    <citation type="submission" date="2022-10" db="EMBL/GenBank/DDBJ databases">
        <title>The WGS of Solirubrobacter phytolaccae KCTC 29190.</title>
        <authorList>
            <person name="Jiang Z."/>
        </authorList>
    </citation>
    <scope>NUCLEOTIDE SEQUENCE</scope>
    <source>
        <strain evidence="2">KCTC 29190</strain>
    </source>
</reference>
<dbReference type="PANTHER" id="PTHR43784">
    <property type="entry name" value="GDSL-LIKE LIPASE/ACYLHYDROLASE, PUTATIVE (AFU_ORTHOLOGUE AFUA_2G00820)-RELATED"/>
    <property type="match status" value="1"/>
</dbReference>
<dbReference type="Proteomes" id="UP001147653">
    <property type="component" value="Unassembled WGS sequence"/>
</dbReference>
<dbReference type="CDD" id="cd01832">
    <property type="entry name" value="SGNH_hydrolase_like_1"/>
    <property type="match status" value="1"/>
</dbReference>
<sequence length="253" mass="27550">MAYRRFVALGDSTTEGLWDINPDGSFRGWADRLAERLAQDEPDLQYANLAVRGKLARQVVDEQLEPALALEPDLASVLSGLNDMLRRDCSVLSVIERIDQLIGSLRGAGADVIAFTLPDPVPINPIAKGAALRLRNLNLAIRDLTAKHGAYLVDLEAQPVASDRRLWHVDRLHANPYGHARIAAAAAEAMGLEGADSSWTQPFTDPLGPRSTVSHAVWAGKYLAPWVMRRLRGVSSGDGITAKRPELKGVRPL</sequence>
<accession>A0A9X3S9C3</accession>
<comment type="caution">
    <text evidence="2">The sequence shown here is derived from an EMBL/GenBank/DDBJ whole genome shotgun (WGS) entry which is preliminary data.</text>
</comment>
<keyword evidence="2" id="KW-0378">Hydrolase</keyword>
<evidence type="ECO:0000259" key="1">
    <source>
        <dbReference type="Pfam" id="PF13472"/>
    </source>
</evidence>
<dbReference type="SUPFAM" id="SSF52266">
    <property type="entry name" value="SGNH hydrolase"/>
    <property type="match status" value="1"/>
</dbReference>
<dbReference type="InterPro" id="IPR036514">
    <property type="entry name" value="SGNH_hydro_sf"/>
</dbReference>
<dbReference type="GO" id="GO:0016787">
    <property type="term" value="F:hydrolase activity"/>
    <property type="evidence" value="ECO:0007669"/>
    <property type="project" value="UniProtKB-KW"/>
</dbReference>
<gene>
    <name evidence="2" type="ORF">OJ997_13550</name>
</gene>
<dbReference type="InterPro" id="IPR053140">
    <property type="entry name" value="GDSL_Rv0518-like"/>
</dbReference>
<evidence type="ECO:0000313" key="3">
    <source>
        <dbReference type="Proteomes" id="UP001147653"/>
    </source>
</evidence>
<dbReference type="RefSeq" id="WP_270025640.1">
    <property type="nucleotide sequence ID" value="NZ_JAPDDP010000020.1"/>
</dbReference>
<keyword evidence="3" id="KW-1185">Reference proteome</keyword>
<dbReference type="Gene3D" id="3.40.50.1110">
    <property type="entry name" value="SGNH hydrolase"/>
    <property type="match status" value="1"/>
</dbReference>